<organism evidence="2 3">
    <name type="scientific">Paenibacillus dokdonensis</name>
    <dbReference type="NCBI Taxonomy" id="2567944"/>
    <lineage>
        <taxon>Bacteria</taxon>
        <taxon>Bacillati</taxon>
        <taxon>Bacillota</taxon>
        <taxon>Bacilli</taxon>
        <taxon>Bacillales</taxon>
        <taxon>Paenibacillaceae</taxon>
        <taxon>Paenibacillus</taxon>
    </lineage>
</organism>
<proteinExistence type="predicted"/>
<evidence type="ECO:0008006" key="4">
    <source>
        <dbReference type="Google" id="ProtNLM"/>
    </source>
</evidence>
<comment type="caution">
    <text evidence="2">The sequence shown here is derived from an EMBL/GenBank/DDBJ whole genome shotgun (WGS) entry which is preliminary data.</text>
</comment>
<evidence type="ECO:0000313" key="2">
    <source>
        <dbReference type="EMBL" id="MEC0240977.1"/>
    </source>
</evidence>
<evidence type="ECO:0000313" key="3">
    <source>
        <dbReference type="Proteomes" id="UP001344632"/>
    </source>
</evidence>
<feature type="compositionally biased region" description="Polar residues" evidence="1">
    <location>
        <begin position="36"/>
        <end position="54"/>
    </location>
</feature>
<gene>
    <name evidence="2" type="ORF">P4H66_14080</name>
</gene>
<reference evidence="2 3" key="1">
    <citation type="submission" date="2023-03" db="EMBL/GenBank/DDBJ databases">
        <title>Bacillus Genome Sequencing.</title>
        <authorList>
            <person name="Dunlap C."/>
        </authorList>
    </citation>
    <scope>NUCLEOTIDE SEQUENCE [LARGE SCALE GENOMIC DNA]</scope>
    <source>
        <strain evidence="2 3">BD-525</strain>
    </source>
</reference>
<feature type="compositionally biased region" description="Low complexity" evidence="1">
    <location>
        <begin position="26"/>
        <end position="35"/>
    </location>
</feature>
<protein>
    <recommendedName>
        <fullName evidence="4">Lipoprotein</fullName>
    </recommendedName>
</protein>
<feature type="region of interest" description="Disordered" evidence="1">
    <location>
        <begin position="9"/>
        <end position="56"/>
    </location>
</feature>
<keyword evidence="3" id="KW-1185">Reference proteome</keyword>
<dbReference type="Proteomes" id="UP001344632">
    <property type="component" value="Unassembled WGS sequence"/>
</dbReference>
<evidence type="ECO:0000256" key="1">
    <source>
        <dbReference type="SAM" id="MobiDB-lite"/>
    </source>
</evidence>
<dbReference type="EMBL" id="JARLKZ010000008">
    <property type="protein sequence ID" value="MEC0240977.1"/>
    <property type="molecule type" value="Genomic_DNA"/>
</dbReference>
<name>A0ABU6GMK4_9BACL</name>
<dbReference type="RefSeq" id="WP_326088711.1">
    <property type="nucleotide sequence ID" value="NZ_JARLKZ010000008.1"/>
</dbReference>
<sequence length="246" mass="27288">MCSLLLACNNQQDHLETSAPDKASTSEEAATSDSSNNPTDFSPETPEEITSQFPKSELSDSIALDSINDTPSLRAETPAEQGTLVMVSDGREERGHLIVSSVLGVEGDQTFQSHYSVVYRKDNQDKVLLSLPNFLFIQPSDKKLSFDKISFKETDVYLLTPQYRTGHGLEGYAFAVDKKSGDAFPLKLMRKGYESKTLLYADKGQLPFSQNERLVVHPPIGAGTPEEDTKDIYYQLDLENKQLVAK</sequence>
<accession>A0ABU6GMK4</accession>